<evidence type="ECO:0000256" key="3">
    <source>
        <dbReference type="ARBA" id="ARBA00022452"/>
    </source>
</evidence>
<evidence type="ECO:0000256" key="9">
    <source>
        <dbReference type="ARBA" id="ARBA00023136"/>
    </source>
</evidence>
<evidence type="ECO:0000313" key="16">
    <source>
        <dbReference type="EMBL" id="AEG49787.1"/>
    </source>
</evidence>
<keyword evidence="9 11" id="KW-0472">Membrane</keyword>
<dbReference type="InterPro" id="IPR036942">
    <property type="entry name" value="Beta-barrel_TonB_sf"/>
</dbReference>
<evidence type="ECO:0000256" key="2">
    <source>
        <dbReference type="ARBA" id="ARBA00022448"/>
    </source>
</evidence>
<evidence type="ECO:0000256" key="11">
    <source>
        <dbReference type="PROSITE-ProRule" id="PRU01360"/>
    </source>
</evidence>
<keyword evidence="16" id="KW-0675">Receptor</keyword>
<evidence type="ECO:0000313" key="17">
    <source>
        <dbReference type="Proteomes" id="UP000007150"/>
    </source>
</evidence>
<dbReference type="Gene3D" id="2.40.170.20">
    <property type="entry name" value="TonB-dependent receptor, beta-barrel domain"/>
    <property type="match status" value="1"/>
</dbReference>
<sequence precursor="true">MKRAFSCAVIAGLFGSISLPAFAQTEAVDEGASDSAAIVVTAQRREQNLQDVPLAVTAIGSDALARAGVPDTQQLTKLTPSLTMTQTNLSVTPFIRGIGTASGTVGTDAAVATYVDGVYIQSAQAALFNFNNIERVEILRGPQGTLFGRNTTGGLIQVVTKDPSQATAVDVSATYQNFDTITGNLYATGSLGGDLAVSLALAGRKQGRGYGRNTFLNEEIDRQNFWAGRSEVQYETGILKVNLSGDYQHSDGGIGLNRQPVPGTNFFDGTPAPLRPRETRSNVSARSSLYQWGATLNASVDLSESVSVHNITAYRKTASRYLYDQDGSSVANTDVDIRQFDKSLQQELFVGADLGALNLTTGLFYYWTLGGSDPNQTTSTTTATLNRRRFTRLTTNAYAAYAQGTYAITDSTNFTVGLRYTREKRSVEGYVTDLAGVIVPASSLASRVNKSTGKLTWRFALDQKLGDDVLVYASVNRGYRGGSFNGALPTQAALKPEVLDSYEAGIKTELLDRQLRFNLAGYIYNYDNLAVNQVVAGSIVAVNAAKAKARGLEMELDATPDIAFGKLRLHSSAGYAWGEYSSFPGGPISIRNPFTATPAGLTCFRGSAVITSSTSTGGNTTCTGDLSGKKLVRMPTWTASVGAEYRFPAAGGEWTVSGDYYHSSSFFFEPANRLKQPAYSLINAQLSFQPEGSPLRFRIFGSNLANKTYFSQGSEQALGDLVSYGTPRIYGIGADISL</sequence>
<evidence type="ECO:0000256" key="13">
    <source>
        <dbReference type="SAM" id="SignalP"/>
    </source>
</evidence>
<dbReference type="InterPro" id="IPR012910">
    <property type="entry name" value="Plug_dom"/>
</dbReference>
<dbReference type="KEGG" id="sch:Sphch_2116"/>
<dbReference type="Proteomes" id="UP000007150">
    <property type="component" value="Chromosome 1"/>
</dbReference>
<keyword evidence="3 11" id="KW-1134">Transmembrane beta strand</keyword>
<accession>F6EW93</accession>
<evidence type="ECO:0000256" key="7">
    <source>
        <dbReference type="ARBA" id="ARBA00023065"/>
    </source>
</evidence>
<dbReference type="EMBL" id="CP002798">
    <property type="protein sequence ID" value="AEG49787.1"/>
    <property type="molecule type" value="Genomic_DNA"/>
</dbReference>
<evidence type="ECO:0000259" key="15">
    <source>
        <dbReference type="Pfam" id="PF07715"/>
    </source>
</evidence>
<keyword evidence="6" id="KW-0408">Iron</keyword>
<keyword evidence="8 12" id="KW-0798">TonB box</keyword>
<keyword evidence="17" id="KW-1185">Reference proteome</keyword>
<keyword evidence="2 11" id="KW-0813">Transport</keyword>
<evidence type="ECO:0000256" key="10">
    <source>
        <dbReference type="ARBA" id="ARBA00023237"/>
    </source>
</evidence>
<keyword evidence="4" id="KW-0410">Iron transport</keyword>
<dbReference type="HOGENOM" id="CLU_008287_15_0_5"/>
<evidence type="ECO:0000256" key="8">
    <source>
        <dbReference type="ARBA" id="ARBA00023077"/>
    </source>
</evidence>
<dbReference type="Pfam" id="PF07715">
    <property type="entry name" value="Plug"/>
    <property type="match status" value="1"/>
</dbReference>
<evidence type="ECO:0000256" key="6">
    <source>
        <dbReference type="ARBA" id="ARBA00023004"/>
    </source>
</evidence>
<dbReference type="GO" id="GO:0006826">
    <property type="term" value="P:iron ion transport"/>
    <property type="evidence" value="ECO:0007669"/>
    <property type="project" value="UniProtKB-KW"/>
</dbReference>
<reference evidence="16 17" key="1">
    <citation type="submission" date="2011-05" db="EMBL/GenBank/DDBJ databases">
        <title>Complete sequence of chromosome 1 of Sphingobium chlorophenolicum L-1.</title>
        <authorList>
            <consortium name="US DOE Joint Genome Institute"/>
            <person name="Lucas S."/>
            <person name="Han J."/>
            <person name="Lapidus A."/>
            <person name="Cheng J.-F."/>
            <person name="Goodwin L."/>
            <person name="Pitluck S."/>
            <person name="Peters L."/>
            <person name="Daligault H."/>
            <person name="Han C."/>
            <person name="Tapia R."/>
            <person name="Land M."/>
            <person name="Hauser L."/>
            <person name="Kyrpides N."/>
            <person name="Ivanova N."/>
            <person name="Pagani I."/>
            <person name="Turner P."/>
            <person name="Copley S."/>
            <person name="Woyke T."/>
        </authorList>
    </citation>
    <scope>NUCLEOTIDE SEQUENCE [LARGE SCALE GENOMIC DNA]</scope>
    <source>
        <strain evidence="16 17">L-1</strain>
    </source>
</reference>
<dbReference type="PANTHER" id="PTHR32552:SF81">
    <property type="entry name" value="TONB-DEPENDENT OUTER MEMBRANE RECEPTOR"/>
    <property type="match status" value="1"/>
</dbReference>
<feature type="domain" description="TonB-dependent receptor-like beta-barrel" evidence="14">
    <location>
        <begin position="242"/>
        <end position="704"/>
    </location>
</feature>
<organism evidence="16 17">
    <name type="scientific">Sphingobium chlorophenolicum L-1</name>
    <dbReference type="NCBI Taxonomy" id="690566"/>
    <lineage>
        <taxon>Bacteria</taxon>
        <taxon>Pseudomonadati</taxon>
        <taxon>Pseudomonadota</taxon>
        <taxon>Alphaproteobacteria</taxon>
        <taxon>Sphingomonadales</taxon>
        <taxon>Sphingomonadaceae</taxon>
        <taxon>Sphingobium</taxon>
    </lineage>
</organism>
<dbReference type="SUPFAM" id="SSF56935">
    <property type="entry name" value="Porins"/>
    <property type="match status" value="1"/>
</dbReference>
<evidence type="ECO:0000256" key="5">
    <source>
        <dbReference type="ARBA" id="ARBA00022692"/>
    </source>
</evidence>
<feature type="domain" description="TonB-dependent receptor plug" evidence="15">
    <location>
        <begin position="49"/>
        <end position="154"/>
    </location>
</feature>
<evidence type="ECO:0000256" key="12">
    <source>
        <dbReference type="RuleBase" id="RU003357"/>
    </source>
</evidence>
<comment type="similarity">
    <text evidence="11 12">Belongs to the TonB-dependent receptor family.</text>
</comment>
<keyword evidence="13" id="KW-0732">Signal</keyword>
<comment type="subcellular location">
    <subcellularLocation>
        <location evidence="1 11">Cell outer membrane</location>
        <topology evidence="1 11">Multi-pass membrane protein</topology>
    </subcellularLocation>
</comment>
<proteinExistence type="inferred from homology"/>
<gene>
    <name evidence="16" type="ORF">Sphch_2116</name>
</gene>
<dbReference type="GO" id="GO:0009279">
    <property type="term" value="C:cell outer membrane"/>
    <property type="evidence" value="ECO:0007669"/>
    <property type="project" value="UniProtKB-SubCell"/>
</dbReference>
<dbReference type="AlphaFoldDB" id="F6EW93"/>
<feature type="signal peptide" evidence="13">
    <location>
        <begin position="1"/>
        <end position="23"/>
    </location>
</feature>
<dbReference type="PANTHER" id="PTHR32552">
    <property type="entry name" value="FERRICHROME IRON RECEPTOR-RELATED"/>
    <property type="match status" value="1"/>
</dbReference>
<dbReference type="Pfam" id="PF00593">
    <property type="entry name" value="TonB_dep_Rec_b-barrel"/>
    <property type="match status" value="1"/>
</dbReference>
<keyword evidence="7" id="KW-0406">Ion transport</keyword>
<keyword evidence="5 11" id="KW-0812">Transmembrane</keyword>
<dbReference type="InterPro" id="IPR000531">
    <property type="entry name" value="Beta-barrel_TonB"/>
</dbReference>
<feature type="chain" id="PRO_5003339536" evidence="13">
    <location>
        <begin position="24"/>
        <end position="738"/>
    </location>
</feature>
<dbReference type="PROSITE" id="PS52016">
    <property type="entry name" value="TONB_DEPENDENT_REC_3"/>
    <property type="match status" value="1"/>
</dbReference>
<dbReference type="InterPro" id="IPR039426">
    <property type="entry name" value="TonB-dep_rcpt-like"/>
</dbReference>
<evidence type="ECO:0000256" key="4">
    <source>
        <dbReference type="ARBA" id="ARBA00022496"/>
    </source>
</evidence>
<evidence type="ECO:0000256" key="1">
    <source>
        <dbReference type="ARBA" id="ARBA00004571"/>
    </source>
</evidence>
<protein>
    <submittedName>
        <fullName evidence="16">TonB-dependent receptor</fullName>
    </submittedName>
</protein>
<keyword evidence="10 11" id="KW-0998">Cell outer membrane</keyword>
<name>F6EW93_SPHCR</name>
<dbReference type="RefSeq" id="WP_013848031.1">
    <property type="nucleotide sequence ID" value="NC_015593.1"/>
</dbReference>
<dbReference type="STRING" id="690566.Sphch_2116"/>
<evidence type="ECO:0000259" key="14">
    <source>
        <dbReference type="Pfam" id="PF00593"/>
    </source>
</evidence>